<dbReference type="AlphaFoldDB" id="A0A7W7NRW8"/>
<accession>A0A7W7NRW8</accession>
<dbReference type="InterPro" id="IPR004089">
    <property type="entry name" value="MCPsignal_dom"/>
</dbReference>
<evidence type="ECO:0000259" key="3">
    <source>
        <dbReference type="PROSITE" id="PS50111"/>
    </source>
</evidence>
<organism evidence="4 5">
    <name type="scientific">Sphingomonas kyeonggiensis</name>
    <dbReference type="NCBI Taxonomy" id="1268553"/>
    <lineage>
        <taxon>Bacteria</taxon>
        <taxon>Pseudomonadati</taxon>
        <taxon>Pseudomonadota</taxon>
        <taxon>Alphaproteobacteria</taxon>
        <taxon>Sphingomonadales</taxon>
        <taxon>Sphingomonadaceae</taxon>
        <taxon>Sphingomonas</taxon>
    </lineage>
</organism>
<evidence type="ECO:0000256" key="1">
    <source>
        <dbReference type="ARBA" id="ARBA00023224"/>
    </source>
</evidence>
<evidence type="ECO:0000313" key="5">
    <source>
        <dbReference type="Proteomes" id="UP000575241"/>
    </source>
</evidence>
<dbReference type="PANTHER" id="PTHR32089">
    <property type="entry name" value="METHYL-ACCEPTING CHEMOTAXIS PROTEIN MCPB"/>
    <property type="match status" value="1"/>
</dbReference>
<gene>
    <name evidence="4" type="ORF">HNP52_002774</name>
</gene>
<dbReference type="Proteomes" id="UP000575241">
    <property type="component" value="Unassembled WGS sequence"/>
</dbReference>
<evidence type="ECO:0000256" key="2">
    <source>
        <dbReference type="PROSITE-ProRule" id="PRU00284"/>
    </source>
</evidence>
<dbReference type="Gene3D" id="1.10.287.950">
    <property type="entry name" value="Methyl-accepting chemotaxis protein"/>
    <property type="match status" value="1"/>
</dbReference>
<sequence>MGEHFLLAAEAASEERDAAQLRKAYAIDAQFEAELAEAWRFIEPHIAGVARELLERRAGAAVPDALVQSRVDYARAKLSRPIDQAWLDRIVAEADRIAEDGLEFSTVAASMLVAQMHIHALFFELSRDPDQLERLTRATQKLAVIEFEIIASRLRQIARLRAQAIRRQELAEVRAELTESIASTARASREIAQFTERSAADLLSLRAPASEVASAADQAAVAMGESARSAAGLITAYERAREDASAAAEVAGNADAIALKGKESAESLAAHNARIEDVVTLISRIAHQTKLLALNASIEAARAGDSGRGFAVVAQEVRSLADQAANASGDITATVREAQAASGAMAETNRAILGVVTELLARVRAVSGEMEAQMATVAGILASIDETAVSSREIAALIATISLEVGRLAGEAEEAGRQAALTREALGRIEEATGHIITGAGQ</sequence>
<keyword evidence="1 2" id="KW-0807">Transducer</keyword>
<dbReference type="RefSeq" id="WP_184168027.1">
    <property type="nucleotide sequence ID" value="NZ_JACHLN010000002.1"/>
</dbReference>
<feature type="domain" description="Methyl-accepting transducer" evidence="3">
    <location>
        <begin position="166"/>
        <end position="409"/>
    </location>
</feature>
<dbReference type="GO" id="GO:0007165">
    <property type="term" value="P:signal transduction"/>
    <property type="evidence" value="ECO:0007669"/>
    <property type="project" value="UniProtKB-KW"/>
</dbReference>
<dbReference type="Pfam" id="PF00015">
    <property type="entry name" value="MCPsignal"/>
    <property type="match status" value="1"/>
</dbReference>
<dbReference type="PANTHER" id="PTHR32089:SF112">
    <property type="entry name" value="LYSOZYME-LIKE PROTEIN-RELATED"/>
    <property type="match status" value="1"/>
</dbReference>
<name>A0A7W7NRW8_9SPHN</name>
<dbReference type="EMBL" id="JACHLN010000002">
    <property type="protein sequence ID" value="MBB4839705.1"/>
    <property type="molecule type" value="Genomic_DNA"/>
</dbReference>
<dbReference type="PROSITE" id="PS50111">
    <property type="entry name" value="CHEMOTAXIS_TRANSDUC_2"/>
    <property type="match status" value="1"/>
</dbReference>
<dbReference type="SMART" id="SM00283">
    <property type="entry name" value="MA"/>
    <property type="match status" value="1"/>
</dbReference>
<protein>
    <submittedName>
        <fullName evidence="4">Methyl-accepting chemotaxis protein</fullName>
    </submittedName>
</protein>
<reference evidence="4 5" key="1">
    <citation type="submission" date="2020-08" db="EMBL/GenBank/DDBJ databases">
        <title>Functional genomics of gut bacteria from endangered species of beetles.</title>
        <authorList>
            <person name="Carlos-Shanley C."/>
        </authorList>
    </citation>
    <scope>NUCLEOTIDE SEQUENCE [LARGE SCALE GENOMIC DNA]</scope>
    <source>
        <strain evidence="4 5">S00224</strain>
    </source>
</reference>
<proteinExistence type="predicted"/>
<keyword evidence="5" id="KW-1185">Reference proteome</keyword>
<dbReference type="GO" id="GO:0016020">
    <property type="term" value="C:membrane"/>
    <property type="evidence" value="ECO:0007669"/>
    <property type="project" value="InterPro"/>
</dbReference>
<evidence type="ECO:0000313" key="4">
    <source>
        <dbReference type="EMBL" id="MBB4839705.1"/>
    </source>
</evidence>
<comment type="caution">
    <text evidence="4">The sequence shown here is derived from an EMBL/GenBank/DDBJ whole genome shotgun (WGS) entry which is preliminary data.</text>
</comment>
<dbReference type="SUPFAM" id="SSF58104">
    <property type="entry name" value="Methyl-accepting chemotaxis protein (MCP) signaling domain"/>
    <property type="match status" value="1"/>
</dbReference>